<dbReference type="EMBL" id="JBHLUD010000013">
    <property type="protein sequence ID" value="MFC0546949.1"/>
    <property type="molecule type" value="Genomic_DNA"/>
</dbReference>
<dbReference type="Gene3D" id="2.20.28.270">
    <property type="entry name" value="RNA polymerase-binding protein A"/>
    <property type="match status" value="1"/>
</dbReference>
<dbReference type="InterPro" id="IPR025182">
    <property type="entry name" value="RNApol-bd_RbpA"/>
</dbReference>
<evidence type="ECO:0000313" key="2">
    <source>
        <dbReference type="Proteomes" id="UP001589810"/>
    </source>
</evidence>
<accession>A0ABV6N342</accession>
<proteinExistence type="predicted"/>
<evidence type="ECO:0000313" key="1">
    <source>
        <dbReference type="EMBL" id="MFC0546949.1"/>
    </source>
</evidence>
<protein>
    <submittedName>
        <fullName evidence="1">RNA polymerase-binding protein RbpA</fullName>
    </submittedName>
</protein>
<dbReference type="Pfam" id="PF13397">
    <property type="entry name" value="RbpA"/>
    <property type="match status" value="1"/>
</dbReference>
<organism evidence="1 2">
    <name type="scientific">Kutzneria chonburiensis</name>
    <dbReference type="NCBI Taxonomy" id="1483604"/>
    <lineage>
        <taxon>Bacteria</taxon>
        <taxon>Bacillati</taxon>
        <taxon>Actinomycetota</taxon>
        <taxon>Actinomycetes</taxon>
        <taxon>Pseudonocardiales</taxon>
        <taxon>Pseudonocardiaceae</taxon>
        <taxon>Kutzneria</taxon>
    </lineage>
</organism>
<dbReference type="Proteomes" id="UP001589810">
    <property type="component" value="Unassembled WGS sequence"/>
</dbReference>
<keyword evidence="2" id="KW-1185">Reference proteome</keyword>
<dbReference type="RefSeq" id="WP_273937191.1">
    <property type="nucleotide sequence ID" value="NZ_CP097263.1"/>
</dbReference>
<comment type="caution">
    <text evidence="1">The sequence shown here is derived from an EMBL/GenBank/DDBJ whole genome shotgun (WGS) entry which is preliminary data.</text>
</comment>
<dbReference type="InterPro" id="IPR038638">
    <property type="entry name" value="RbpA_sf"/>
</dbReference>
<reference evidence="1 2" key="1">
    <citation type="submission" date="2024-09" db="EMBL/GenBank/DDBJ databases">
        <authorList>
            <person name="Sun Q."/>
            <person name="Mori K."/>
        </authorList>
    </citation>
    <scope>NUCLEOTIDE SEQUENCE [LARGE SCALE GENOMIC DNA]</scope>
    <source>
        <strain evidence="1 2">TBRC 1432</strain>
    </source>
</reference>
<name>A0ABV6N342_9PSEU</name>
<sequence>MATATQVQDNVPHLREYDISRYMDRQPSQVVTYMCEGGRSGKAHEFTIRLHDNVEVEVPLEWQCAQHSVTAITAHLAAVMVDDVHDTKEKRRPSHLDTVLERRSPEELEAMVNEALTKLRSDREGVGEYLRRSMSTRDPVEVKGNLSNRRRRGRPVGVLPSV</sequence>
<gene>
    <name evidence="1" type="ORF">ACFFH7_35945</name>
</gene>